<dbReference type="GO" id="GO:0016020">
    <property type="term" value="C:membrane"/>
    <property type="evidence" value="ECO:0007669"/>
    <property type="project" value="UniProtKB-SubCell"/>
</dbReference>
<dbReference type="PANTHER" id="PTHR24221">
    <property type="entry name" value="ATP-BINDING CASSETTE SUB-FAMILY B"/>
    <property type="match status" value="1"/>
</dbReference>
<feature type="transmembrane region" description="Helical" evidence="5">
    <location>
        <begin position="117"/>
        <end position="139"/>
    </location>
</feature>
<dbReference type="EMBL" id="OU503055">
    <property type="protein sequence ID" value="CAI9783799.1"/>
    <property type="molecule type" value="Genomic_DNA"/>
</dbReference>
<dbReference type="SUPFAM" id="SSF52540">
    <property type="entry name" value="P-loop containing nucleoside triphosphate hydrolases"/>
    <property type="match status" value="1"/>
</dbReference>
<organism evidence="7 8">
    <name type="scientific">Fraxinus pennsylvanica</name>
    <dbReference type="NCBI Taxonomy" id="56036"/>
    <lineage>
        <taxon>Eukaryota</taxon>
        <taxon>Viridiplantae</taxon>
        <taxon>Streptophyta</taxon>
        <taxon>Embryophyta</taxon>
        <taxon>Tracheophyta</taxon>
        <taxon>Spermatophyta</taxon>
        <taxon>Magnoliopsida</taxon>
        <taxon>eudicotyledons</taxon>
        <taxon>Gunneridae</taxon>
        <taxon>Pentapetalae</taxon>
        <taxon>asterids</taxon>
        <taxon>lamiids</taxon>
        <taxon>Lamiales</taxon>
        <taxon>Oleaceae</taxon>
        <taxon>Oleeae</taxon>
        <taxon>Fraxinus</taxon>
    </lineage>
</organism>
<evidence type="ECO:0000256" key="5">
    <source>
        <dbReference type="SAM" id="Phobius"/>
    </source>
</evidence>
<dbReference type="GO" id="GO:0005524">
    <property type="term" value="F:ATP binding"/>
    <property type="evidence" value="ECO:0007669"/>
    <property type="project" value="InterPro"/>
</dbReference>
<dbReference type="PROSITE" id="PS50929">
    <property type="entry name" value="ABC_TM1F"/>
    <property type="match status" value="1"/>
</dbReference>
<evidence type="ECO:0000256" key="1">
    <source>
        <dbReference type="ARBA" id="ARBA00004141"/>
    </source>
</evidence>
<dbReference type="AlphaFoldDB" id="A0AAD2AA87"/>
<dbReference type="Gene3D" id="3.40.50.300">
    <property type="entry name" value="P-loop containing nucleotide triphosphate hydrolases"/>
    <property type="match status" value="1"/>
</dbReference>
<dbReference type="Gene3D" id="1.20.1560.10">
    <property type="entry name" value="ABC transporter type 1, transmembrane domain"/>
    <property type="match status" value="1"/>
</dbReference>
<proteinExistence type="predicted"/>
<evidence type="ECO:0000259" key="6">
    <source>
        <dbReference type="PROSITE" id="PS50929"/>
    </source>
</evidence>
<accession>A0AAD2AA87</accession>
<keyword evidence="4 5" id="KW-0472">Membrane</keyword>
<evidence type="ECO:0000256" key="4">
    <source>
        <dbReference type="ARBA" id="ARBA00023136"/>
    </source>
</evidence>
<feature type="domain" description="ABC transmembrane type-1" evidence="6">
    <location>
        <begin position="84"/>
        <end position="237"/>
    </location>
</feature>
<dbReference type="Proteomes" id="UP000834106">
    <property type="component" value="Chromosome 20"/>
</dbReference>
<gene>
    <name evidence="7" type="ORF">FPE_LOCUS30944</name>
</gene>
<dbReference type="SUPFAM" id="SSF90123">
    <property type="entry name" value="ABC transporter transmembrane region"/>
    <property type="match status" value="1"/>
</dbReference>
<dbReference type="PANTHER" id="PTHR24221:SF604">
    <property type="entry name" value="ABC TRANSPORTER B FAMILY MEMBER 9"/>
    <property type="match status" value="1"/>
</dbReference>
<feature type="transmembrane region" description="Helical" evidence="5">
    <location>
        <begin position="145"/>
        <end position="163"/>
    </location>
</feature>
<evidence type="ECO:0000256" key="3">
    <source>
        <dbReference type="ARBA" id="ARBA00022989"/>
    </source>
</evidence>
<dbReference type="Pfam" id="PF00664">
    <property type="entry name" value="ABC_membrane"/>
    <property type="match status" value="1"/>
</dbReference>
<comment type="subcellular location">
    <subcellularLocation>
        <location evidence="1">Membrane</location>
        <topology evidence="1">Multi-pass membrane protein</topology>
    </subcellularLocation>
</comment>
<evidence type="ECO:0000256" key="2">
    <source>
        <dbReference type="ARBA" id="ARBA00022692"/>
    </source>
</evidence>
<dbReference type="InterPro" id="IPR039421">
    <property type="entry name" value="Type_1_exporter"/>
</dbReference>
<dbReference type="InterPro" id="IPR027417">
    <property type="entry name" value="P-loop_NTPase"/>
</dbReference>
<evidence type="ECO:0000313" key="7">
    <source>
        <dbReference type="EMBL" id="CAI9783799.1"/>
    </source>
</evidence>
<name>A0AAD2AA87_9LAMI</name>
<protein>
    <recommendedName>
        <fullName evidence="6">ABC transmembrane type-1 domain-containing protein</fullName>
    </recommendedName>
</protein>
<evidence type="ECO:0000313" key="8">
    <source>
        <dbReference type="Proteomes" id="UP000834106"/>
    </source>
</evidence>
<dbReference type="GO" id="GO:0140359">
    <property type="term" value="F:ABC-type transporter activity"/>
    <property type="evidence" value="ECO:0007669"/>
    <property type="project" value="InterPro"/>
</dbReference>
<sequence>MGLLSQEPILFATTLKENILYGKEDASNEDNRTAMELANAAKFIDNLRQRLTSSGSLPPPFGAPDLIDYQEAQTGDTRDEREVKVVHQEISWFDNPRNSSGVVVARLSTDASTVRSLVGDALALIFQNIATVIVCLVIVFSTNWLLAIIILLVLPLVGLRGFLSMRFYKGFSVDAKLVMYEEACQVANDAVSSIRTVASFSAEEKIMKMYEKKCEAHVKQGVRVGLIRELVLLLSFAQIPPVSTLDLF</sequence>
<keyword evidence="2 5" id="KW-0812">Transmembrane</keyword>
<dbReference type="InterPro" id="IPR011527">
    <property type="entry name" value="ABC1_TM_dom"/>
</dbReference>
<keyword evidence="3 5" id="KW-1133">Transmembrane helix</keyword>
<keyword evidence="8" id="KW-1185">Reference proteome</keyword>
<reference evidence="7" key="1">
    <citation type="submission" date="2023-05" db="EMBL/GenBank/DDBJ databases">
        <authorList>
            <person name="Huff M."/>
        </authorList>
    </citation>
    <scope>NUCLEOTIDE SEQUENCE</scope>
</reference>
<dbReference type="InterPro" id="IPR036640">
    <property type="entry name" value="ABC1_TM_sf"/>
</dbReference>